<dbReference type="Pfam" id="PF06226">
    <property type="entry name" value="DUF1007"/>
    <property type="match status" value="1"/>
</dbReference>
<keyword evidence="3" id="KW-1185">Reference proteome</keyword>
<evidence type="ECO:0000313" key="2">
    <source>
        <dbReference type="EMBL" id="PWQ96308.1"/>
    </source>
</evidence>
<feature type="signal peptide" evidence="1">
    <location>
        <begin position="1"/>
        <end position="27"/>
    </location>
</feature>
<comment type="caution">
    <text evidence="2">The sequence shown here is derived from an EMBL/GenBank/DDBJ whole genome shotgun (WGS) entry which is preliminary data.</text>
</comment>
<protein>
    <recommendedName>
        <fullName evidence="4">DUF1007 domain-containing protein</fullName>
    </recommendedName>
</protein>
<accession>A0A317CCN1</accession>
<reference evidence="2 3" key="1">
    <citation type="submission" date="2018-05" db="EMBL/GenBank/DDBJ databases">
        <title>Leucothrix arctica sp. nov., isolated from Arctic seawater.</title>
        <authorList>
            <person name="Choi A."/>
            <person name="Baek K."/>
        </authorList>
    </citation>
    <scope>NUCLEOTIDE SEQUENCE [LARGE SCALE GENOMIC DNA]</scope>
    <source>
        <strain evidence="2 3">IMCC9719</strain>
    </source>
</reference>
<sequence>MVKKQLNTLLSAALLCLLFVTSATSSAAGFHYQLNLTARLATTPAGELSGVEMSWIYDPELSATLMDGEDLSESNREATLKKRAADILDGLLEMKYFTTLYLDEKVLPTVAVEQYNLQLTKESQLQLNLTLPLAEAQQLNGHLLKVVVSDPTAVGLATFLTADRLILDESQKKTCADPTLEQKQLGDVDGGHTLMSETMTVDCR</sequence>
<dbReference type="AlphaFoldDB" id="A0A317CCN1"/>
<evidence type="ECO:0008006" key="4">
    <source>
        <dbReference type="Google" id="ProtNLM"/>
    </source>
</evidence>
<evidence type="ECO:0000313" key="3">
    <source>
        <dbReference type="Proteomes" id="UP000245506"/>
    </source>
</evidence>
<keyword evidence="1" id="KW-0732">Signal</keyword>
<dbReference type="OrthoDB" id="5624443at2"/>
<dbReference type="InterPro" id="IPR010412">
    <property type="entry name" value="DUF1007"/>
</dbReference>
<feature type="chain" id="PRO_5016326286" description="DUF1007 domain-containing protein" evidence="1">
    <location>
        <begin position="28"/>
        <end position="204"/>
    </location>
</feature>
<dbReference type="Proteomes" id="UP000245506">
    <property type="component" value="Unassembled WGS sequence"/>
</dbReference>
<dbReference type="RefSeq" id="WP_109823280.1">
    <property type="nucleotide sequence ID" value="NZ_QGKL01000029.1"/>
</dbReference>
<dbReference type="EMBL" id="QGKL01000029">
    <property type="protein sequence ID" value="PWQ96308.1"/>
    <property type="molecule type" value="Genomic_DNA"/>
</dbReference>
<name>A0A317CCN1_9GAMM</name>
<organism evidence="2 3">
    <name type="scientific">Leucothrix arctica</name>
    <dbReference type="NCBI Taxonomy" id="1481894"/>
    <lineage>
        <taxon>Bacteria</taxon>
        <taxon>Pseudomonadati</taxon>
        <taxon>Pseudomonadota</taxon>
        <taxon>Gammaproteobacteria</taxon>
        <taxon>Thiotrichales</taxon>
        <taxon>Thiotrichaceae</taxon>
        <taxon>Leucothrix</taxon>
    </lineage>
</organism>
<proteinExistence type="predicted"/>
<gene>
    <name evidence="2" type="ORF">DKT75_10000</name>
</gene>
<evidence type="ECO:0000256" key="1">
    <source>
        <dbReference type="SAM" id="SignalP"/>
    </source>
</evidence>